<dbReference type="InterPro" id="IPR008974">
    <property type="entry name" value="TRAF-like"/>
</dbReference>
<feature type="domain" description="BTB" evidence="1">
    <location>
        <begin position="330"/>
        <end position="397"/>
    </location>
</feature>
<comment type="caution">
    <text evidence="2">The sequence shown here is derived from an EMBL/GenBank/DDBJ whole genome shotgun (WGS) entry which is preliminary data.</text>
</comment>
<protein>
    <recommendedName>
        <fullName evidence="1">BTB domain-containing protein</fullName>
    </recommendedName>
</protein>
<dbReference type="AlphaFoldDB" id="A0AAV2AVD9"/>
<organism evidence="2 3">
    <name type="scientific">Larinioides sclopetarius</name>
    <dbReference type="NCBI Taxonomy" id="280406"/>
    <lineage>
        <taxon>Eukaryota</taxon>
        <taxon>Metazoa</taxon>
        <taxon>Ecdysozoa</taxon>
        <taxon>Arthropoda</taxon>
        <taxon>Chelicerata</taxon>
        <taxon>Arachnida</taxon>
        <taxon>Araneae</taxon>
        <taxon>Araneomorphae</taxon>
        <taxon>Entelegynae</taxon>
        <taxon>Araneoidea</taxon>
        <taxon>Araneidae</taxon>
        <taxon>Larinioides</taxon>
    </lineage>
</organism>
<reference evidence="2 3" key="1">
    <citation type="submission" date="2024-04" db="EMBL/GenBank/DDBJ databases">
        <authorList>
            <person name="Rising A."/>
            <person name="Reimegard J."/>
            <person name="Sonavane S."/>
            <person name="Akerstrom W."/>
            <person name="Nylinder S."/>
            <person name="Hedman E."/>
            <person name="Kallberg Y."/>
        </authorList>
    </citation>
    <scope>NUCLEOTIDE SEQUENCE [LARGE SCALE GENOMIC DNA]</scope>
</reference>
<evidence type="ECO:0000259" key="1">
    <source>
        <dbReference type="PROSITE" id="PS50097"/>
    </source>
</evidence>
<keyword evidence="3" id="KW-1185">Reference proteome</keyword>
<dbReference type="SUPFAM" id="SSF54695">
    <property type="entry name" value="POZ domain"/>
    <property type="match status" value="1"/>
</dbReference>
<dbReference type="Gene3D" id="2.60.210.10">
    <property type="entry name" value="Apoptosis, Tumor Necrosis Factor Receptor Associated Protein 2, Chain A"/>
    <property type="match status" value="1"/>
</dbReference>
<dbReference type="SUPFAM" id="SSF49599">
    <property type="entry name" value="TRAF domain-like"/>
    <property type="match status" value="2"/>
</dbReference>
<accession>A0AAV2AVD9</accession>
<evidence type="ECO:0000313" key="2">
    <source>
        <dbReference type="EMBL" id="CAL1287709.1"/>
    </source>
</evidence>
<dbReference type="Pfam" id="PF00651">
    <property type="entry name" value="BTB"/>
    <property type="match status" value="1"/>
</dbReference>
<dbReference type="CDD" id="cd18186">
    <property type="entry name" value="BTB_POZ_ZBTB_KLHL-like"/>
    <property type="match status" value="1"/>
</dbReference>
<sequence length="491" mass="56994">MASNREGFTIIWRIENYNFFFQRSGCGFASPLFVIDSIEHTSWKLRIVSSSVYKKGHIVFDVDRKVFSPVADLRLDFEISFFKEDDSSPLFENSYVHTYCAHQESLICYIPHQSVYNRKGNKFIPPKTLIIHCTMFKSNGFFAEAGQCFARTRIRIERTAFIGLTQRFSSLIPGKRRNMTIKSASDEDPDLDLNLSLGGDLCCNEKVWVEIMPVEEDYIKFCKCKLFLLESEGRKIECARSEILFSTEEPKDWKFPLNFTKEYLMRKNNQFLPNDTLTLKCEFAFSTGIEYEGIEDSEFGNIEIVNKKLSHKFSSALEDMTCLYKEGILCDMKLRTETETFNVHKNILSARSSVFKSMFTTDMKEKETDCVLIEDLDASTIRQMLLFLYSDSLEDLDWVSAKNLYYAADKYNIVALKHKCSSFLKKSLQPSHCCELLLMSDRHQDKDLKNAVQECIIHNRDDILLTDQWLNLEKSNPVLVIETLRDLFLGK</sequence>
<dbReference type="PROSITE" id="PS50097">
    <property type="entry name" value="BTB"/>
    <property type="match status" value="1"/>
</dbReference>
<dbReference type="CDD" id="cd14733">
    <property type="entry name" value="BACK"/>
    <property type="match status" value="1"/>
</dbReference>
<dbReference type="InterPro" id="IPR000210">
    <property type="entry name" value="BTB/POZ_dom"/>
</dbReference>
<dbReference type="EMBL" id="CAXIEN010000220">
    <property type="protein sequence ID" value="CAL1287709.1"/>
    <property type="molecule type" value="Genomic_DNA"/>
</dbReference>
<dbReference type="Gene3D" id="1.25.40.420">
    <property type="match status" value="1"/>
</dbReference>
<proteinExistence type="predicted"/>
<dbReference type="InterPro" id="IPR011333">
    <property type="entry name" value="SKP1/BTB/POZ_sf"/>
</dbReference>
<dbReference type="Proteomes" id="UP001497382">
    <property type="component" value="Unassembled WGS sequence"/>
</dbReference>
<dbReference type="PANTHER" id="PTHR24413">
    <property type="entry name" value="SPECKLE-TYPE POZ PROTEIN"/>
    <property type="match status" value="1"/>
</dbReference>
<name>A0AAV2AVD9_9ARAC</name>
<gene>
    <name evidence="2" type="ORF">LARSCL_LOCUS14956</name>
</gene>
<evidence type="ECO:0000313" key="3">
    <source>
        <dbReference type="Proteomes" id="UP001497382"/>
    </source>
</evidence>
<dbReference type="SMART" id="SM00225">
    <property type="entry name" value="BTB"/>
    <property type="match status" value="1"/>
</dbReference>
<dbReference type="Gene3D" id="3.30.710.10">
    <property type="entry name" value="Potassium Channel Kv1.1, Chain A"/>
    <property type="match status" value="1"/>
</dbReference>